<gene>
    <name evidence="1" type="ORF">BCT23_20315</name>
</gene>
<accession>A0A2N7L836</accession>
<sequence length="100" mass="11590">MNTVNQPEGNKRLKLNSWSEVFKMKDLNPQYQVKHLLRTLQKLNCQVTRTVQTEKTLVVHVDAPVPELQHRSVEITETVNGLTRRIRAARHSGCCVVWED</sequence>
<dbReference type="AlphaFoldDB" id="A0A2N7L836"/>
<protein>
    <submittedName>
        <fullName evidence="1">Uncharacterized protein</fullName>
    </submittedName>
</protein>
<dbReference type="Proteomes" id="UP000235387">
    <property type="component" value="Unassembled WGS sequence"/>
</dbReference>
<proteinExistence type="predicted"/>
<name>A0A2N7L836_9GAMM</name>
<organism evidence="1 2">
    <name type="scientific">Enterovibrio norvegicus</name>
    <dbReference type="NCBI Taxonomy" id="188144"/>
    <lineage>
        <taxon>Bacteria</taxon>
        <taxon>Pseudomonadati</taxon>
        <taxon>Pseudomonadota</taxon>
        <taxon>Gammaproteobacteria</taxon>
        <taxon>Vibrionales</taxon>
        <taxon>Vibrionaceae</taxon>
        <taxon>Enterovibrio</taxon>
    </lineage>
</organism>
<comment type="caution">
    <text evidence="1">The sequence shown here is derived from an EMBL/GenBank/DDBJ whole genome shotgun (WGS) entry which is preliminary data.</text>
</comment>
<dbReference type="EMBL" id="MDAL01000033">
    <property type="protein sequence ID" value="PMN90297.1"/>
    <property type="molecule type" value="Genomic_DNA"/>
</dbReference>
<reference evidence="2" key="1">
    <citation type="submission" date="2016-07" db="EMBL/GenBank/DDBJ databases">
        <title>Nontailed viruses are major unrecognized killers of bacteria in the ocean.</title>
        <authorList>
            <person name="Kauffman K."/>
            <person name="Hussain F."/>
            <person name="Yang J."/>
            <person name="Arevalo P."/>
            <person name="Brown J."/>
            <person name="Cutler M."/>
            <person name="Kelly L."/>
            <person name="Polz M.F."/>
        </authorList>
    </citation>
    <scope>NUCLEOTIDE SEQUENCE [LARGE SCALE GENOMIC DNA]</scope>
    <source>
        <strain evidence="2">10N.261.45.A10</strain>
    </source>
</reference>
<evidence type="ECO:0000313" key="2">
    <source>
        <dbReference type="Proteomes" id="UP000235387"/>
    </source>
</evidence>
<evidence type="ECO:0000313" key="1">
    <source>
        <dbReference type="EMBL" id="PMN90297.1"/>
    </source>
</evidence>